<dbReference type="Proteomes" id="UP000054359">
    <property type="component" value="Unassembled WGS sequence"/>
</dbReference>
<proteinExistence type="predicted"/>
<dbReference type="InterPro" id="IPR018247">
    <property type="entry name" value="EF_Hand_1_Ca_BS"/>
</dbReference>
<dbReference type="InterPro" id="IPR002048">
    <property type="entry name" value="EF_hand_dom"/>
</dbReference>
<gene>
    <name evidence="6" type="ORF">X975_04905</name>
</gene>
<dbReference type="PANTHER" id="PTHR45791:SF1">
    <property type="entry name" value="CALCIUM AND INTEGRIN BINDING FAMILY MEMBER 1"/>
    <property type="match status" value="1"/>
</dbReference>
<keyword evidence="1" id="KW-0479">Metal-binding</keyword>
<dbReference type="GO" id="GO:0005509">
    <property type="term" value="F:calcium ion binding"/>
    <property type="evidence" value="ECO:0007669"/>
    <property type="project" value="InterPro"/>
</dbReference>
<reference evidence="6 7" key="1">
    <citation type="submission" date="2013-11" db="EMBL/GenBank/DDBJ databases">
        <title>Genome sequencing of Stegodyphus mimosarum.</title>
        <authorList>
            <person name="Bechsgaard J."/>
        </authorList>
    </citation>
    <scope>NUCLEOTIDE SEQUENCE [LARGE SCALE GENOMIC DNA]</scope>
</reference>
<dbReference type="STRING" id="407821.A0A087U475"/>
<dbReference type="OrthoDB" id="114727at2759"/>
<feature type="domain" description="EF-hand" evidence="5">
    <location>
        <begin position="84"/>
        <end position="119"/>
    </location>
</feature>
<dbReference type="GO" id="GO:0007229">
    <property type="term" value="P:integrin-mediated signaling pathway"/>
    <property type="evidence" value="ECO:0007669"/>
    <property type="project" value="UniProtKB-KW"/>
</dbReference>
<dbReference type="EMBL" id="KK118071">
    <property type="protein sequence ID" value="KFM72164.1"/>
    <property type="molecule type" value="Genomic_DNA"/>
</dbReference>
<sequence length="127" mass="14751">MPEFQNNPFSSRICDIFSSERDGHWSFEDFLDMVSVFSPNAPADKKAEYAFNIYDFDQDGYLSKEDLETLICFLTAGEHLDRREIEETIEKTMEEADIDKDGMLSPGEFKHVLMKCPDFGRSFTIRI</sequence>
<dbReference type="PANTHER" id="PTHR45791">
    <property type="entry name" value="CALCIUM AND INTEGRIN BINDING FAMILY MEMBER 2"/>
    <property type="match status" value="1"/>
</dbReference>
<keyword evidence="3" id="KW-0106">Calcium</keyword>
<dbReference type="SUPFAM" id="SSF47473">
    <property type="entry name" value="EF-hand"/>
    <property type="match status" value="1"/>
</dbReference>
<keyword evidence="2" id="KW-0677">Repeat</keyword>
<organism evidence="6 7">
    <name type="scientific">Stegodyphus mimosarum</name>
    <name type="common">African social velvet spider</name>
    <dbReference type="NCBI Taxonomy" id="407821"/>
    <lineage>
        <taxon>Eukaryota</taxon>
        <taxon>Metazoa</taxon>
        <taxon>Ecdysozoa</taxon>
        <taxon>Arthropoda</taxon>
        <taxon>Chelicerata</taxon>
        <taxon>Arachnida</taxon>
        <taxon>Araneae</taxon>
        <taxon>Araneomorphae</taxon>
        <taxon>Entelegynae</taxon>
        <taxon>Eresoidea</taxon>
        <taxon>Eresidae</taxon>
        <taxon>Stegodyphus</taxon>
    </lineage>
</organism>
<keyword evidence="6" id="KW-0401">Integrin</keyword>
<protein>
    <submittedName>
        <fullName evidence="6">Calcium and integrin-binding protein 1</fullName>
    </submittedName>
</protein>
<evidence type="ECO:0000256" key="1">
    <source>
        <dbReference type="ARBA" id="ARBA00022723"/>
    </source>
</evidence>
<dbReference type="CDD" id="cd00051">
    <property type="entry name" value="EFh"/>
    <property type="match status" value="1"/>
</dbReference>
<keyword evidence="4" id="KW-0460">Magnesium</keyword>
<evidence type="ECO:0000313" key="7">
    <source>
        <dbReference type="Proteomes" id="UP000054359"/>
    </source>
</evidence>
<feature type="non-terminal residue" evidence="6">
    <location>
        <position position="127"/>
    </location>
</feature>
<dbReference type="FunFam" id="1.10.238.10:FF:000035">
    <property type="entry name" value="Calcium and integrin-binding family member 2"/>
    <property type="match status" value="1"/>
</dbReference>
<feature type="domain" description="EF-hand" evidence="5">
    <location>
        <begin position="42"/>
        <end position="77"/>
    </location>
</feature>
<dbReference type="AlphaFoldDB" id="A0A087U475"/>
<dbReference type="SMART" id="SM00054">
    <property type="entry name" value="EFh"/>
    <property type="match status" value="2"/>
</dbReference>
<evidence type="ECO:0000256" key="2">
    <source>
        <dbReference type="ARBA" id="ARBA00022737"/>
    </source>
</evidence>
<dbReference type="PROSITE" id="PS50222">
    <property type="entry name" value="EF_HAND_2"/>
    <property type="match status" value="2"/>
</dbReference>
<accession>A0A087U475</accession>
<dbReference type="OMA" id="RFKMLAP"/>
<evidence type="ECO:0000313" key="6">
    <source>
        <dbReference type="EMBL" id="KFM72164.1"/>
    </source>
</evidence>
<keyword evidence="7" id="KW-1185">Reference proteome</keyword>
<dbReference type="PROSITE" id="PS00018">
    <property type="entry name" value="EF_HAND_1"/>
    <property type="match status" value="2"/>
</dbReference>
<evidence type="ECO:0000256" key="3">
    <source>
        <dbReference type="ARBA" id="ARBA00022837"/>
    </source>
</evidence>
<dbReference type="InterPro" id="IPR011992">
    <property type="entry name" value="EF-hand-dom_pair"/>
</dbReference>
<dbReference type="Pfam" id="PF13499">
    <property type="entry name" value="EF-hand_7"/>
    <property type="match status" value="1"/>
</dbReference>
<name>A0A087U475_STEMI</name>
<dbReference type="GO" id="GO:0000287">
    <property type="term" value="F:magnesium ion binding"/>
    <property type="evidence" value="ECO:0007669"/>
    <property type="project" value="TreeGrafter"/>
</dbReference>
<evidence type="ECO:0000256" key="4">
    <source>
        <dbReference type="ARBA" id="ARBA00022842"/>
    </source>
</evidence>
<evidence type="ECO:0000259" key="5">
    <source>
        <dbReference type="PROSITE" id="PS50222"/>
    </source>
</evidence>
<dbReference type="Gene3D" id="1.10.238.10">
    <property type="entry name" value="EF-hand"/>
    <property type="match status" value="2"/>
</dbReference>
<dbReference type="InterPro" id="IPR051433">
    <property type="entry name" value="CIBP"/>
</dbReference>